<proteinExistence type="predicted"/>
<organism evidence="1 2">
    <name type="scientific">Bacillus cereus</name>
    <dbReference type="NCBI Taxonomy" id="1396"/>
    <lineage>
        <taxon>Bacteria</taxon>
        <taxon>Bacillati</taxon>
        <taxon>Bacillota</taxon>
        <taxon>Bacilli</taxon>
        <taxon>Bacillales</taxon>
        <taxon>Bacillaceae</taxon>
        <taxon>Bacillus</taxon>
        <taxon>Bacillus cereus group</taxon>
    </lineage>
</organism>
<evidence type="ECO:0000313" key="2">
    <source>
        <dbReference type="Proteomes" id="UP000226257"/>
    </source>
</evidence>
<dbReference type="AlphaFoldDB" id="A0A9X7G5E2"/>
<protein>
    <submittedName>
        <fullName evidence="1">Uncharacterized protein</fullName>
    </submittedName>
</protein>
<evidence type="ECO:0000313" key="1">
    <source>
        <dbReference type="EMBL" id="PFV02780.1"/>
    </source>
</evidence>
<sequence>MSEVKGSTYFYKLPLEKDTDVDILEWINKIPRNKKAEVIRHAIRFYMSHLKEGQLFYYPSLTSEGCKQQLLEESEEYIMLSENSRHFNRVGAKPRLPKVQINSEDACLDIVDILNKKAYTFGYNSYLKGICVYDNHRREVRIEEAQSVCQAILNYYNSLSKEEEIEFKKRQIEEKLYEMTSLYGSPYYFKEFRQNLKRHWSFKCEQCQKKVSSKADIGYWITDICSLPVPFGRYCSETCAEKVFKPIVNKAREGMYKDYGLFYDGEEPIKT</sequence>
<gene>
    <name evidence="1" type="ORF">COK98_26200</name>
</gene>
<comment type="caution">
    <text evidence="1">The sequence shown here is derived from an EMBL/GenBank/DDBJ whole genome shotgun (WGS) entry which is preliminary data.</text>
</comment>
<accession>A0A9X7G5E2</accession>
<name>A0A9X7G5E2_BACCE</name>
<reference evidence="1 2" key="1">
    <citation type="submission" date="2017-09" db="EMBL/GenBank/DDBJ databases">
        <title>Large-scale bioinformatics analysis of Bacillus genomes uncovers conserved roles of natural products in bacterial physiology.</title>
        <authorList>
            <consortium name="Agbiome Team Llc"/>
            <person name="Bleich R.M."/>
            <person name="Grubbs K.J."/>
            <person name="Santa Maria K.C."/>
            <person name="Allen S.E."/>
            <person name="Farag S."/>
            <person name="Shank E.A."/>
            <person name="Bowers A."/>
        </authorList>
    </citation>
    <scope>NUCLEOTIDE SEQUENCE [LARGE SCALE GENOMIC DNA]</scope>
    <source>
        <strain evidence="1 2">AFS060282</strain>
    </source>
</reference>
<dbReference type="Proteomes" id="UP000226257">
    <property type="component" value="Unassembled WGS sequence"/>
</dbReference>
<dbReference type="EMBL" id="NVDQ01000039">
    <property type="protein sequence ID" value="PFV02780.1"/>
    <property type="molecule type" value="Genomic_DNA"/>
</dbReference>
<dbReference type="RefSeq" id="WP_098660187.1">
    <property type="nucleotide sequence ID" value="NZ_NVDQ01000039.1"/>
</dbReference>